<feature type="domain" description="Activator of Hsp90 ATPase homologue 1/2-like C-terminal" evidence="2">
    <location>
        <begin position="16"/>
        <end position="125"/>
    </location>
</feature>
<sequence length="139" mass="15556">MHHSTTHLSASVTVHAPIQKIWDYWTAPEHILRWNNPSDEWKTTSVENDVRTGGKFRYVMETNDGGGFTFEGQYDEVIPFEKLSSVHPNGRKTVNTFSVTADGVTITEIFEPEAGVPAADQQAFCAGVLKQFGDYVARH</sequence>
<evidence type="ECO:0000259" key="2">
    <source>
        <dbReference type="Pfam" id="PF08327"/>
    </source>
</evidence>
<evidence type="ECO:0000256" key="1">
    <source>
        <dbReference type="ARBA" id="ARBA00006817"/>
    </source>
</evidence>
<accession>A0ABR7TS42</accession>
<evidence type="ECO:0000313" key="4">
    <source>
        <dbReference type="Proteomes" id="UP000659124"/>
    </source>
</evidence>
<dbReference type="InterPro" id="IPR023393">
    <property type="entry name" value="START-like_dom_sf"/>
</dbReference>
<dbReference type="SUPFAM" id="SSF55961">
    <property type="entry name" value="Bet v1-like"/>
    <property type="match status" value="1"/>
</dbReference>
<organism evidence="3 4">
    <name type="scientific">Chitinophaga qingshengii</name>
    <dbReference type="NCBI Taxonomy" id="1569794"/>
    <lineage>
        <taxon>Bacteria</taxon>
        <taxon>Pseudomonadati</taxon>
        <taxon>Bacteroidota</taxon>
        <taxon>Chitinophagia</taxon>
        <taxon>Chitinophagales</taxon>
        <taxon>Chitinophagaceae</taxon>
        <taxon>Chitinophaga</taxon>
    </lineage>
</organism>
<protein>
    <submittedName>
        <fullName evidence="3">SRPBCC domain-containing protein</fullName>
    </submittedName>
</protein>
<dbReference type="RefSeq" id="WP_188088946.1">
    <property type="nucleotide sequence ID" value="NZ_JACVFC010000002.1"/>
</dbReference>
<name>A0ABR7TS42_9BACT</name>
<evidence type="ECO:0000313" key="3">
    <source>
        <dbReference type="EMBL" id="MBC9931794.1"/>
    </source>
</evidence>
<comment type="caution">
    <text evidence="3">The sequence shown here is derived from an EMBL/GenBank/DDBJ whole genome shotgun (WGS) entry which is preliminary data.</text>
</comment>
<dbReference type="InterPro" id="IPR013538">
    <property type="entry name" value="ASHA1/2-like_C"/>
</dbReference>
<keyword evidence="4" id="KW-1185">Reference proteome</keyword>
<dbReference type="Gene3D" id="3.30.530.20">
    <property type="match status" value="1"/>
</dbReference>
<dbReference type="EMBL" id="JACVFC010000002">
    <property type="protein sequence ID" value="MBC9931794.1"/>
    <property type="molecule type" value="Genomic_DNA"/>
</dbReference>
<reference evidence="3 4" key="1">
    <citation type="submission" date="2020-09" db="EMBL/GenBank/DDBJ databases">
        <title>Genome sequences of type strains of Chitinophaga qingshengii and Chitinophaga varians.</title>
        <authorList>
            <person name="Kittiwongwattana C."/>
        </authorList>
    </citation>
    <scope>NUCLEOTIDE SEQUENCE [LARGE SCALE GENOMIC DNA]</scope>
    <source>
        <strain evidence="3 4">JCM 30026</strain>
    </source>
</reference>
<dbReference type="Pfam" id="PF08327">
    <property type="entry name" value="AHSA1"/>
    <property type="match status" value="1"/>
</dbReference>
<gene>
    <name evidence="3" type="ORF">ICL07_15520</name>
</gene>
<proteinExistence type="inferred from homology"/>
<comment type="similarity">
    <text evidence="1">Belongs to the AHA1 family.</text>
</comment>
<dbReference type="Proteomes" id="UP000659124">
    <property type="component" value="Unassembled WGS sequence"/>
</dbReference>